<evidence type="ECO:0000256" key="3">
    <source>
        <dbReference type="ARBA" id="ARBA00012483"/>
    </source>
</evidence>
<dbReference type="CDD" id="cd16655">
    <property type="entry name" value="RING-Ubox_WDSUB1-like"/>
    <property type="match status" value="1"/>
</dbReference>
<dbReference type="InterPro" id="IPR014729">
    <property type="entry name" value="Rossmann-like_a/b/a_fold"/>
</dbReference>
<evidence type="ECO:0000256" key="8">
    <source>
        <dbReference type="ARBA" id="ARBA00022840"/>
    </source>
</evidence>
<reference evidence="13" key="1">
    <citation type="submission" date="2020-10" db="EMBL/GenBank/DDBJ databases">
        <authorList>
            <person name="Han B."/>
            <person name="Lu T."/>
            <person name="Zhao Q."/>
            <person name="Huang X."/>
            <person name="Zhao Y."/>
        </authorList>
    </citation>
    <scope>NUCLEOTIDE SEQUENCE</scope>
</reference>
<dbReference type="SUPFAM" id="SSF52402">
    <property type="entry name" value="Adenine nucleotide alpha hydrolases-like"/>
    <property type="match status" value="1"/>
</dbReference>
<dbReference type="Pfam" id="PF00069">
    <property type="entry name" value="Pkinase"/>
    <property type="match status" value="1"/>
</dbReference>
<gene>
    <name evidence="13" type="ORF">NCGR_LOCUS35144</name>
</gene>
<feature type="domain" description="Protein kinase" evidence="11">
    <location>
        <begin position="378"/>
        <end position="645"/>
    </location>
</feature>
<dbReference type="EC" id="2.3.2.27" evidence="3"/>
<evidence type="ECO:0000256" key="1">
    <source>
        <dbReference type="ARBA" id="ARBA00000900"/>
    </source>
</evidence>
<dbReference type="EMBL" id="CAJGYO010000008">
    <property type="protein sequence ID" value="CAD6251398.1"/>
    <property type="molecule type" value="Genomic_DNA"/>
</dbReference>
<dbReference type="PANTHER" id="PTHR45647">
    <property type="entry name" value="OS02G0152300 PROTEIN"/>
    <property type="match status" value="1"/>
</dbReference>
<feature type="region of interest" description="Disordered" evidence="10">
    <location>
        <begin position="226"/>
        <end position="248"/>
    </location>
</feature>
<dbReference type="OrthoDB" id="10064100at2759"/>
<dbReference type="SMART" id="SM00504">
    <property type="entry name" value="Ubox"/>
    <property type="match status" value="1"/>
</dbReference>
<dbReference type="InterPro" id="IPR008271">
    <property type="entry name" value="Ser/Thr_kinase_AS"/>
</dbReference>
<accession>A0A811PY33</accession>
<proteinExistence type="predicted"/>
<keyword evidence="7" id="KW-0833">Ubl conjugation pathway</keyword>
<dbReference type="UniPathway" id="UPA00143"/>
<dbReference type="PROSITE" id="PS50011">
    <property type="entry name" value="PROTEIN_KINASE_DOM"/>
    <property type="match status" value="1"/>
</dbReference>
<evidence type="ECO:0000259" key="12">
    <source>
        <dbReference type="PROSITE" id="PS51698"/>
    </source>
</evidence>
<evidence type="ECO:0000256" key="9">
    <source>
        <dbReference type="PROSITE-ProRule" id="PRU10141"/>
    </source>
</evidence>
<dbReference type="InterPro" id="IPR013083">
    <property type="entry name" value="Znf_RING/FYVE/PHD"/>
</dbReference>
<feature type="binding site" evidence="9">
    <location>
        <position position="405"/>
    </location>
    <ligand>
        <name>ATP</name>
        <dbReference type="ChEBI" id="CHEBI:30616"/>
    </ligand>
</feature>
<dbReference type="Proteomes" id="UP000604825">
    <property type="component" value="Unassembled WGS sequence"/>
</dbReference>
<evidence type="ECO:0000313" key="14">
    <source>
        <dbReference type="Proteomes" id="UP000604825"/>
    </source>
</evidence>
<dbReference type="InterPro" id="IPR011009">
    <property type="entry name" value="Kinase-like_dom_sf"/>
</dbReference>
<dbReference type="PANTHER" id="PTHR45647:SF19">
    <property type="entry name" value="SERINE_THREONINE-PROTEIN KINASE"/>
    <property type="match status" value="1"/>
</dbReference>
<evidence type="ECO:0000256" key="6">
    <source>
        <dbReference type="ARBA" id="ARBA00022777"/>
    </source>
</evidence>
<dbReference type="Gene3D" id="1.10.510.10">
    <property type="entry name" value="Transferase(Phosphotransferase) domain 1"/>
    <property type="match status" value="1"/>
</dbReference>
<keyword evidence="8 9" id="KW-0067">ATP-binding</keyword>
<keyword evidence="6" id="KW-0418">Kinase</keyword>
<keyword evidence="14" id="KW-1185">Reference proteome</keyword>
<evidence type="ECO:0000259" key="11">
    <source>
        <dbReference type="PROSITE" id="PS50011"/>
    </source>
</evidence>
<dbReference type="Gene3D" id="3.30.200.20">
    <property type="entry name" value="Phosphorylase Kinase, domain 1"/>
    <property type="match status" value="1"/>
</dbReference>
<dbReference type="PROSITE" id="PS00108">
    <property type="entry name" value="PROTEIN_KINASE_ST"/>
    <property type="match status" value="1"/>
</dbReference>
<sequence length="736" mass="81971">MASGGAPPIVAVAVRPGGSGSRLAARWVAAGLPDGHATAIAVVHVLPELSYVPSPTGERVPVALVGREPAEAYARDRRARAEEALLPIRRLYCCGRANVTVETVVVEGDGVAEALLRYMHESGVRSLVLGSASFRWFRRVLSIPDVPESNMNLRIESISHETFALSHRSLLFDNFANDEAQSDSFSQSLSSYSASNVVPSSESSQQVASGSSGVNCAGTEGSKNYDSLSSLGEDPCPASNSSEECQSTDEVSKLRKELQETLVVYDKACVDLVNVKKKIHVLSIECSEEARKVEHALEWEEALKQMVSDEKAKQLEVINEVEQARKSFTREAYSRYKTEMATSMISQDKVQIVDAILSKSRSCRRYSKKDIELATDNFSEERKIGEGGYGNVYRCTLDHTEVAVKVIQEDSIDKTDEFLKEVEILSQLHHPNLVLLHGFCPEIGCLVYEYLKNGSLEDQLFNSKGCQPLHWFLRFQVIFDVSCGLAFLHARNPEPIVHRDLKPANILLDRNYVGKIGDVGFAKLISDLVPDWQTEYKETIVAGTLYYMDPEYQQTGTVRPKSDVFALGVVILQLLTGRRPNGLIVSAENAVRNGRLSDILDRSQTDWPLDEAEMFARLGLRCTALKCRDRPDLESEVLPKLDEILHRITSAVNLRNPKLSVPSHFICPITQELMEDPHVAADGHTYEHYAIRAWLKRHKTSPVTRRKLPNSSIIPNHSLRTAMQQWKSQLPAQTNE</sequence>
<dbReference type="InterPro" id="IPR017441">
    <property type="entry name" value="Protein_kinase_ATP_BS"/>
</dbReference>
<evidence type="ECO:0000256" key="10">
    <source>
        <dbReference type="SAM" id="MobiDB-lite"/>
    </source>
</evidence>
<comment type="catalytic activity">
    <reaction evidence="1">
        <text>S-ubiquitinyl-[E2 ubiquitin-conjugating enzyme]-L-cysteine + [acceptor protein]-L-lysine = [E2 ubiquitin-conjugating enzyme]-L-cysteine + N(6)-ubiquitinyl-[acceptor protein]-L-lysine.</text>
        <dbReference type="EC" id="2.3.2.27"/>
    </reaction>
</comment>
<keyword evidence="5 9" id="KW-0547">Nucleotide-binding</keyword>
<dbReference type="SUPFAM" id="SSF57850">
    <property type="entry name" value="RING/U-box"/>
    <property type="match status" value="1"/>
</dbReference>
<dbReference type="InterPro" id="IPR000719">
    <property type="entry name" value="Prot_kinase_dom"/>
</dbReference>
<dbReference type="InterPro" id="IPR003613">
    <property type="entry name" value="Ubox_domain"/>
</dbReference>
<dbReference type="Gene3D" id="3.30.40.10">
    <property type="entry name" value="Zinc/RING finger domain, C3HC4 (zinc finger)"/>
    <property type="match status" value="1"/>
</dbReference>
<dbReference type="Gene3D" id="3.40.50.620">
    <property type="entry name" value="HUPs"/>
    <property type="match status" value="1"/>
</dbReference>
<dbReference type="FunFam" id="3.30.200.20:FF:000162">
    <property type="entry name" value="Adenine nucleotide alpha hydrolase-like domain kinase"/>
    <property type="match status" value="1"/>
</dbReference>
<dbReference type="InterPro" id="IPR051348">
    <property type="entry name" value="U-box_ubiquitin_ligases"/>
</dbReference>
<dbReference type="GO" id="GO:0061630">
    <property type="term" value="F:ubiquitin protein ligase activity"/>
    <property type="evidence" value="ECO:0007669"/>
    <property type="project" value="UniProtKB-EC"/>
</dbReference>
<keyword evidence="4" id="KW-0808">Transferase</keyword>
<comment type="pathway">
    <text evidence="2">Protein modification; protein ubiquitination.</text>
</comment>
<organism evidence="13 14">
    <name type="scientific">Miscanthus lutarioriparius</name>
    <dbReference type="NCBI Taxonomy" id="422564"/>
    <lineage>
        <taxon>Eukaryota</taxon>
        <taxon>Viridiplantae</taxon>
        <taxon>Streptophyta</taxon>
        <taxon>Embryophyta</taxon>
        <taxon>Tracheophyta</taxon>
        <taxon>Spermatophyta</taxon>
        <taxon>Magnoliopsida</taxon>
        <taxon>Liliopsida</taxon>
        <taxon>Poales</taxon>
        <taxon>Poaceae</taxon>
        <taxon>PACMAD clade</taxon>
        <taxon>Panicoideae</taxon>
        <taxon>Andropogonodae</taxon>
        <taxon>Andropogoneae</taxon>
        <taxon>Saccharinae</taxon>
        <taxon>Miscanthus</taxon>
    </lineage>
</organism>
<name>A0A811PY33_9POAL</name>
<dbReference type="SUPFAM" id="SSF56112">
    <property type="entry name" value="Protein kinase-like (PK-like)"/>
    <property type="match status" value="1"/>
</dbReference>
<comment type="caution">
    <text evidence="13">The sequence shown here is derived from an EMBL/GenBank/DDBJ whole genome shotgun (WGS) entry which is preliminary data.</text>
</comment>
<dbReference type="GO" id="GO:0004672">
    <property type="term" value="F:protein kinase activity"/>
    <property type="evidence" value="ECO:0007669"/>
    <property type="project" value="InterPro"/>
</dbReference>
<evidence type="ECO:0000256" key="2">
    <source>
        <dbReference type="ARBA" id="ARBA00004906"/>
    </source>
</evidence>
<dbReference type="Pfam" id="PF04564">
    <property type="entry name" value="U-box"/>
    <property type="match status" value="1"/>
</dbReference>
<evidence type="ECO:0000313" key="13">
    <source>
        <dbReference type="EMBL" id="CAD6251398.1"/>
    </source>
</evidence>
<dbReference type="AlphaFoldDB" id="A0A811PY33"/>
<evidence type="ECO:0000256" key="7">
    <source>
        <dbReference type="ARBA" id="ARBA00022786"/>
    </source>
</evidence>
<dbReference type="GO" id="GO:0005524">
    <property type="term" value="F:ATP binding"/>
    <property type="evidence" value="ECO:0007669"/>
    <property type="project" value="UniProtKB-UniRule"/>
</dbReference>
<feature type="domain" description="U-box" evidence="12">
    <location>
        <begin position="660"/>
        <end position="733"/>
    </location>
</feature>
<dbReference type="SMART" id="SM00220">
    <property type="entry name" value="S_TKc"/>
    <property type="match status" value="1"/>
</dbReference>
<dbReference type="GO" id="GO:0016567">
    <property type="term" value="P:protein ubiquitination"/>
    <property type="evidence" value="ECO:0007669"/>
    <property type="project" value="UniProtKB-UniPathway"/>
</dbReference>
<protein>
    <recommendedName>
        <fullName evidence="3">RING-type E3 ubiquitin transferase</fullName>
        <ecNumber evidence="3">2.3.2.27</ecNumber>
    </recommendedName>
</protein>
<feature type="compositionally biased region" description="Polar residues" evidence="10">
    <location>
        <begin position="238"/>
        <end position="248"/>
    </location>
</feature>
<evidence type="ECO:0000256" key="4">
    <source>
        <dbReference type="ARBA" id="ARBA00022679"/>
    </source>
</evidence>
<dbReference type="PROSITE" id="PS00107">
    <property type="entry name" value="PROTEIN_KINASE_ATP"/>
    <property type="match status" value="1"/>
</dbReference>
<evidence type="ECO:0000256" key="5">
    <source>
        <dbReference type="ARBA" id="ARBA00022741"/>
    </source>
</evidence>
<dbReference type="PROSITE" id="PS51698">
    <property type="entry name" value="U_BOX"/>
    <property type="match status" value="1"/>
</dbReference>